<reference evidence="2" key="1">
    <citation type="journal article" date="2019" name="Int. J. Syst. Evol. Microbiol.">
        <title>The Global Catalogue of Microorganisms (GCM) 10K type strain sequencing project: providing services to taxonomists for standard genome sequencing and annotation.</title>
        <authorList>
            <consortium name="The Broad Institute Genomics Platform"/>
            <consortium name="The Broad Institute Genome Sequencing Center for Infectious Disease"/>
            <person name="Wu L."/>
            <person name="Ma J."/>
        </authorList>
    </citation>
    <scope>NUCLEOTIDE SEQUENCE [LARGE SCALE GENOMIC DNA]</scope>
    <source>
        <strain evidence="2">CGMCC 4.7093</strain>
    </source>
</reference>
<evidence type="ECO:0000313" key="1">
    <source>
        <dbReference type="EMBL" id="MFC5061043.1"/>
    </source>
</evidence>
<protein>
    <submittedName>
        <fullName evidence="1">Leader peptide</fullName>
    </submittedName>
</protein>
<comment type="caution">
    <text evidence="1">The sequence shown here is derived from an EMBL/GenBank/DDBJ whole genome shotgun (WGS) entry which is preliminary data.</text>
</comment>
<dbReference type="RefSeq" id="WP_378034398.1">
    <property type="nucleotide sequence ID" value="NZ_JBHSIV010000002.1"/>
</dbReference>
<proteinExistence type="predicted"/>
<dbReference type="NCBIfam" id="NF042934">
    <property type="entry name" value="cis_reg_atten"/>
    <property type="match status" value="1"/>
</dbReference>
<evidence type="ECO:0000313" key="2">
    <source>
        <dbReference type="Proteomes" id="UP001595947"/>
    </source>
</evidence>
<accession>A0ABV9YE40</accession>
<sequence length="37" mass="4168">MRECEQAPALRCTRSSFVGCYRRHVDLQRVASAVCPA</sequence>
<organism evidence="1 2">
    <name type="scientific">Actinomycetospora atypica</name>
    <dbReference type="NCBI Taxonomy" id="1290095"/>
    <lineage>
        <taxon>Bacteria</taxon>
        <taxon>Bacillati</taxon>
        <taxon>Actinomycetota</taxon>
        <taxon>Actinomycetes</taxon>
        <taxon>Pseudonocardiales</taxon>
        <taxon>Pseudonocardiaceae</taxon>
        <taxon>Actinomycetospora</taxon>
    </lineage>
</organism>
<dbReference type="Proteomes" id="UP001595947">
    <property type="component" value="Unassembled WGS sequence"/>
</dbReference>
<gene>
    <name evidence="1" type="ORF">ACFPBZ_02405</name>
</gene>
<keyword evidence="2" id="KW-1185">Reference proteome</keyword>
<name>A0ABV9YE40_9PSEU</name>
<dbReference type="EMBL" id="JBHSIV010000002">
    <property type="protein sequence ID" value="MFC5061043.1"/>
    <property type="molecule type" value="Genomic_DNA"/>
</dbReference>
<dbReference type="InterPro" id="IPR049979">
    <property type="entry name" value="Cys_resp_CS_actino"/>
</dbReference>